<comment type="function">
    <text evidence="8">Mediates influx of magnesium ions.</text>
</comment>
<keyword evidence="10" id="KW-1185">Reference proteome</keyword>
<evidence type="ECO:0000313" key="10">
    <source>
        <dbReference type="Proteomes" id="UP000198535"/>
    </source>
</evidence>
<comment type="subcellular location">
    <subcellularLocation>
        <location evidence="1">Cell membrane</location>
        <topology evidence="1">Multi-pass membrane protein</topology>
    </subcellularLocation>
    <subcellularLocation>
        <location evidence="8">Membrane</location>
        <topology evidence="8">Multi-pass membrane protein</topology>
    </subcellularLocation>
</comment>
<dbReference type="InterPro" id="IPR045861">
    <property type="entry name" value="CorA_cytoplasmic_dom"/>
</dbReference>
<dbReference type="GO" id="GO:0015087">
    <property type="term" value="F:cobalt ion transmembrane transporter activity"/>
    <property type="evidence" value="ECO:0007669"/>
    <property type="project" value="UniProtKB-UniRule"/>
</dbReference>
<keyword evidence="7 8" id="KW-0472">Membrane</keyword>
<proteinExistence type="inferred from homology"/>
<dbReference type="SUPFAM" id="SSF143865">
    <property type="entry name" value="CorA soluble domain-like"/>
    <property type="match status" value="1"/>
</dbReference>
<evidence type="ECO:0000256" key="2">
    <source>
        <dbReference type="ARBA" id="ARBA00009765"/>
    </source>
</evidence>
<dbReference type="CDD" id="cd12828">
    <property type="entry name" value="TmCorA-like_1"/>
    <property type="match status" value="1"/>
</dbReference>
<dbReference type="FunFam" id="1.20.58.340:FF:000012">
    <property type="entry name" value="Magnesium transport protein CorA"/>
    <property type="match status" value="1"/>
</dbReference>
<dbReference type="AlphaFoldDB" id="A0A1I4RYY6"/>
<protein>
    <recommendedName>
        <fullName evidence="8">Magnesium transport protein CorA</fullName>
    </recommendedName>
</protein>
<dbReference type="Proteomes" id="UP000198535">
    <property type="component" value="Unassembled WGS sequence"/>
</dbReference>
<dbReference type="GO" id="GO:0050897">
    <property type="term" value="F:cobalt ion binding"/>
    <property type="evidence" value="ECO:0007669"/>
    <property type="project" value="TreeGrafter"/>
</dbReference>
<evidence type="ECO:0000256" key="1">
    <source>
        <dbReference type="ARBA" id="ARBA00004651"/>
    </source>
</evidence>
<evidence type="ECO:0000256" key="4">
    <source>
        <dbReference type="ARBA" id="ARBA00022475"/>
    </source>
</evidence>
<dbReference type="GO" id="GO:0015095">
    <property type="term" value="F:magnesium ion transmembrane transporter activity"/>
    <property type="evidence" value="ECO:0007669"/>
    <property type="project" value="UniProtKB-UniRule"/>
</dbReference>
<accession>A0A1I4RYY6</accession>
<feature type="transmembrane region" description="Helical" evidence="8">
    <location>
        <begin position="309"/>
        <end position="328"/>
    </location>
</feature>
<dbReference type="InterPro" id="IPR002523">
    <property type="entry name" value="MgTranspt_CorA/ZnTranspt_ZntB"/>
</dbReference>
<dbReference type="Gene3D" id="3.30.460.20">
    <property type="entry name" value="CorA soluble domain-like"/>
    <property type="match status" value="1"/>
</dbReference>
<keyword evidence="4 8" id="KW-1003">Cell membrane</keyword>
<evidence type="ECO:0000256" key="3">
    <source>
        <dbReference type="ARBA" id="ARBA00022448"/>
    </source>
</evidence>
<keyword evidence="5 8" id="KW-0812">Transmembrane</keyword>
<dbReference type="PANTHER" id="PTHR46494">
    <property type="entry name" value="CORA FAMILY METAL ION TRANSPORTER (EUROFUNG)"/>
    <property type="match status" value="1"/>
</dbReference>
<dbReference type="PANTHER" id="PTHR46494:SF1">
    <property type="entry name" value="CORA FAMILY METAL ION TRANSPORTER (EUROFUNG)"/>
    <property type="match status" value="1"/>
</dbReference>
<sequence>MYEDKNQHWGVTIRNITNRVSRKAGMMPGSLVHVGEKRTEKPKITIIDYDRTNYHEKTVDDVEECFPFKDSSTVSWINIDGIHQVDIIEKLGKHFGLHPLVMEDIVHTSQRPKMEDYDHYIYVVLKMLWFSEEDADVKAEQVSIILGKGFVISFQEIEGDTFNSVRERIRNSKGRIRTMGADYLAYALIDSIVDNYFIIIERFGDIIEELENKLIDDPNPETLQSIHDMKKEMIYLRKSVWPLREVINGMERTESALFQDTTFVFLKDVYDHTIQISETIETYRDILSGILDVYLSSVSNKMNEVMKTLTIIATIFIPLTFLAGMYGMNFSYMPELGWKWGYPAVWIINITIFLSMYIYFRKKNWL</sequence>
<evidence type="ECO:0000256" key="5">
    <source>
        <dbReference type="ARBA" id="ARBA00022692"/>
    </source>
</evidence>
<feature type="transmembrane region" description="Helical" evidence="8">
    <location>
        <begin position="340"/>
        <end position="360"/>
    </location>
</feature>
<dbReference type="SUPFAM" id="SSF144083">
    <property type="entry name" value="Magnesium transport protein CorA, transmembrane region"/>
    <property type="match status" value="1"/>
</dbReference>
<evidence type="ECO:0000256" key="8">
    <source>
        <dbReference type="RuleBase" id="RU362010"/>
    </source>
</evidence>
<evidence type="ECO:0000313" key="9">
    <source>
        <dbReference type="EMBL" id="SFM57516.1"/>
    </source>
</evidence>
<keyword evidence="8" id="KW-0460">Magnesium</keyword>
<keyword evidence="6 8" id="KW-1133">Transmembrane helix</keyword>
<dbReference type="GO" id="GO:0005886">
    <property type="term" value="C:plasma membrane"/>
    <property type="evidence" value="ECO:0007669"/>
    <property type="project" value="UniProtKB-SubCell"/>
</dbReference>
<reference evidence="10" key="1">
    <citation type="submission" date="2016-10" db="EMBL/GenBank/DDBJ databases">
        <authorList>
            <person name="Varghese N."/>
            <person name="Submissions S."/>
        </authorList>
    </citation>
    <scope>NUCLEOTIDE SEQUENCE [LARGE SCALE GENOMIC DNA]</scope>
    <source>
        <strain evidence="10">Mob M</strain>
    </source>
</reference>
<keyword evidence="3 8" id="KW-0813">Transport</keyword>
<dbReference type="InterPro" id="IPR004488">
    <property type="entry name" value="Mg/Co-transport_prot_CorA"/>
</dbReference>
<dbReference type="Gene3D" id="1.20.58.340">
    <property type="entry name" value="Magnesium transport protein CorA, transmembrane region"/>
    <property type="match status" value="2"/>
</dbReference>
<dbReference type="NCBIfam" id="TIGR00383">
    <property type="entry name" value="corA"/>
    <property type="match status" value="1"/>
</dbReference>
<dbReference type="STRING" id="487685.SAMN04488696_1670"/>
<name>A0A1I4RYY6_9EURY</name>
<comment type="similarity">
    <text evidence="2 8">Belongs to the CorA metal ion transporter (MIT) (TC 1.A.35) family.</text>
</comment>
<dbReference type="GO" id="GO:0000287">
    <property type="term" value="F:magnesium ion binding"/>
    <property type="evidence" value="ECO:0007669"/>
    <property type="project" value="TreeGrafter"/>
</dbReference>
<dbReference type="InterPro" id="IPR045863">
    <property type="entry name" value="CorA_TM1_TM2"/>
</dbReference>
<keyword evidence="8" id="KW-0406">Ion transport</keyword>
<evidence type="ECO:0000256" key="7">
    <source>
        <dbReference type="ARBA" id="ARBA00023136"/>
    </source>
</evidence>
<dbReference type="EMBL" id="FOUJ01000003">
    <property type="protein sequence ID" value="SFM57516.1"/>
    <property type="molecule type" value="Genomic_DNA"/>
</dbReference>
<dbReference type="Pfam" id="PF01544">
    <property type="entry name" value="CorA"/>
    <property type="match status" value="1"/>
</dbReference>
<evidence type="ECO:0000256" key="6">
    <source>
        <dbReference type="ARBA" id="ARBA00022989"/>
    </source>
</evidence>
<dbReference type="FunFam" id="3.30.460.20:FF:000008">
    <property type="entry name" value="Cobalt/magnesium transport protein CorA"/>
    <property type="match status" value="1"/>
</dbReference>
<organism evidence="9 10">
    <name type="scientific">Methanolobus profundi</name>
    <dbReference type="NCBI Taxonomy" id="487685"/>
    <lineage>
        <taxon>Archaea</taxon>
        <taxon>Methanobacteriati</taxon>
        <taxon>Methanobacteriota</taxon>
        <taxon>Stenosarchaea group</taxon>
        <taxon>Methanomicrobia</taxon>
        <taxon>Methanosarcinales</taxon>
        <taxon>Methanosarcinaceae</taxon>
        <taxon>Methanolobus</taxon>
    </lineage>
</organism>
<gene>
    <name evidence="8" type="primary">corA</name>
    <name evidence="9" type="ORF">SAMN04488696_1670</name>
</gene>